<accession>A0A3S4D768</accession>
<dbReference type="AlphaFoldDB" id="A0A3S4D768"/>
<evidence type="ECO:0000256" key="1">
    <source>
        <dbReference type="SAM" id="SignalP"/>
    </source>
</evidence>
<organism evidence="2 3">
    <name type="scientific">Devosia equisanguinis</name>
    <dbReference type="NCBI Taxonomy" id="2490941"/>
    <lineage>
        <taxon>Bacteria</taxon>
        <taxon>Pseudomonadati</taxon>
        <taxon>Pseudomonadota</taxon>
        <taxon>Alphaproteobacteria</taxon>
        <taxon>Hyphomicrobiales</taxon>
        <taxon>Devosiaceae</taxon>
        <taxon>Devosia</taxon>
    </lineage>
</organism>
<reference evidence="2 3" key="1">
    <citation type="submission" date="2018-12" db="EMBL/GenBank/DDBJ databases">
        <authorList>
            <person name="Criscuolo A."/>
        </authorList>
    </citation>
    <scope>NUCLEOTIDE SEQUENCE [LARGE SCALE GENOMIC DNA]</scope>
    <source>
        <strain evidence="2">ACIP1116281</strain>
    </source>
</reference>
<evidence type="ECO:0000313" key="3">
    <source>
        <dbReference type="Proteomes" id="UP000268844"/>
    </source>
</evidence>
<gene>
    <name evidence="2" type="ORF">DEVEQU_03193</name>
</gene>
<dbReference type="RefSeq" id="WP_126151559.1">
    <property type="nucleotide sequence ID" value="NZ_JBHTMH010000001.1"/>
</dbReference>
<proteinExistence type="predicted"/>
<feature type="chain" id="PRO_5018530629" description="Secreted protein" evidence="1">
    <location>
        <begin position="23"/>
        <end position="223"/>
    </location>
</feature>
<keyword evidence="3" id="KW-1185">Reference proteome</keyword>
<sequence>MRFITTAVTFVVLALTGSHASAAEVQAGDHFQIDDKGTMARILSCWTTPYPKCSFRYEHPDGTMGPEIEGWNEDLAKQRDAWARPAPQPGPITPGNDLAQSCEMTQYAGIVDGSVTASDDLMRQLIRDYFTGVATDGYDVSVTIHSLVHGDPFYNTRSMLEGQGATLVTNGAPENAVIYPMRVKLSVCEEESQSTARIVDHDWELYCFVDEYSQWRCGVAESY</sequence>
<feature type="signal peptide" evidence="1">
    <location>
        <begin position="1"/>
        <end position="22"/>
    </location>
</feature>
<dbReference type="EMBL" id="UZWD01000038">
    <property type="protein sequence ID" value="VDS06045.1"/>
    <property type="molecule type" value="Genomic_DNA"/>
</dbReference>
<evidence type="ECO:0008006" key="4">
    <source>
        <dbReference type="Google" id="ProtNLM"/>
    </source>
</evidence>
<name>A0A3S4D768_9HYPH</name>
<protein>
    <recommendedName>
        <fullName evidence="4">Secreted protein</fullName>
    </recommendedName>
</protein>
<dbReference type="Proteomes" id="UP000268844">
    <property type="component" value="Unassembled WGS sequence"/>
</dbReference>
<evidence type="ECO:0000313" key="2">
    <source>
        <dbReference type="EMBL" id="VDS06045.1"/>
    </source>
</evidence>
<keyword evidence="1" id="KW-0732">Signal</keyword>